<proteinExistence type="predicted"/>
<organism evidence="2 3">
    <name type="scientific">Liparis tanakae</name>
    <name type="common">Tanaka's snailfish</name>
    <dbReference type="NCBI Taxonomy" id="230148"/>
    <lineage>
        <taxon>Eukaryota</taxon>
        <taxon>Metazoa</taxon>
        <taxon>Chordata</taxon>
        <taxon>Craniata</taxon>
        <taxon>Vertebrata</taxon>
        <taxon>Euteleostomi</taxon>
        <taxon>Actinopterygii</taxon>
        <taxon>Neopterygii</taxon>
        <taxon>Teleostei</taxon>
        <taxon>Neoteleostei</taxon>
        <taxon>Acanthomorphata</taxon>
        <taxon>Eupercaria</taxon>
        <taxon>Perciformes</taxon>
        <taxon>Cottioidei</taxon>
        <taxon>Cottales</taxon>
        <taxon>Liparidae</taxon>
        <taxon>Liparis</taxon>
    </lineage>
</organism>
<feature type="compositionally biased region" description="Basic and acidic residues" evidence="1">
    <location>
        <begin position="68"/>
        <end position="82"/>
    </location>
</feature>
<protein>
    <submittedName>
        <fullName evidence="2">Uncharacterized protein</fullName>
    </submittedName>
</protein>
<feature type="region of interest" description="Disordered" evidence="1">
    <location>
        <begin position="54"/>
        <end position="88"/>
    </location>
</feature>
<dbReference type="AlphaFoldDB" id="A0A4Z2E486"/>
<evidence type="ECO:0000256" key="1">
    <source>
        <dbReference type="SAM" id="MobiDB-lite"/>
    </source>
</evidence>
<evidence type="ECO:0000313" key="2">
    <source>
        <dbReference type="EMBL" id="TNN23615.1"/>
    </source>
</evidence>
<sequence>MNPEDFLFRSSAFTEKDRCTNVSGDFANAVVRQHFAEKNNFTTRKQLQRLWRAARSLRRSSRATRRNTQPEEIHLDPGEAERSSGQSS</sequence>
<feature type="compositionally biased region" description="Basic residues" evidence="1">
    <location>
        <begin position="55"/>
        <end position="65"/>
    </location>
</feature>
<evidence type="ECO:0000313" key="3">
    <source>
        <dbReference type="Proteomes" id="UP000314294"/>
    </source>
</evidence>
<gene>
    <name evidence="2" type="ORF">EYF80_066263</name>
</gene>
<name>A0A4Z2E486_9TELE</name>
<reference evidence="2 3" key="1">
    <citation type="submission" date="2019-03" db="EMBL/GenBank/DDBJ databases">
        <title>First draft genome of Liparis tanakae, snailfish: a comprehensive survey of snailfish specific genes.</title>
        <authorList>
            <person name="Kim W."/>
            <person name="Song I."/>
            <person name="Jeong J.-H."/>
            <person name="Kim D."/>
            <person name="Kim S."/>
            <person name="Ryu S."/>
            <person name="Song J.Y."/>
            <person name="Lee S.K."/>
        </authorList>
    </citation>
    <scope>NUCLEOTIDE SEQUENCE [LARGE SCALE GENOMIC DNA]</scope>
    <source>
        <tissue evidence="2">Muscle</tissue>
    </source>
</reference>
<dbReference type="Proteomes" id="UP000314294">
    <property type="component" value="Unassembled WGS sequence"/>
</dbReference>
<dbReference type="EMBL" id="SRLO01017899">
    <property type="protein sequence ID" value="TNN23615.1"/>
    <property type="molecule type" value="Genomic_DNA"/>
</dbReference>
<keyword evidence="3" id="KW-1185">Reference proteome</keyword>
<accession>A0A4Z2E486</accession>
<comment type="caution">
    <text evidence="2">The sequence shown here is derived from an EMBL/GenBank/DDBJ whole genome shotgun (WGS) entry which is preliminary data.</text>
</comment>